<name>A0A0T7FAX7_NEOGA</name>
<evidence type="ECO:0000313" key="2">
    <source>
        <dbReference type="Proteomes" id="UP000046176"/>
    </source>
</evidence>
<dbReference type="EMBL" id="CCRH01000002">
    <property type="protein sequence ID" value="CDZ32194.1"/>
    <property type="molecule type" value="Genomic_DNA"/>
</dbReference>
<proteinExistence type="predicted"/>
<organism evidence="1 2">
    <name type="scientific">Neorhizobium galegae bv. officinalis</name>
    <dbReference type="NCBI Taxonomy" id="323656"/>
    <lineage>
        <taxon>Bacteria</taxon>
        <taxon>Pseudomonadati</taxon>
        <taxon>Pseudomonadota</taxon>
        <taxon>Alphaproteobacteria</taxon>
        <taxon>Hyphomicrobiales</taxon>
        <taxon>Rhizobiaceae</taxon>
        <taxon>Rhizobium/Agrobacterium group</taxon>
        <taxon>Neorhizobium</taxon>
    </lineage>
</organism>
<dbReference type="AlphaFoldDB" id="A0A0T7FAX7"/>
<reference evidence="1 2" key="1">
    <citation type="submission" date="2014-08" db="EMBL/GenBank/DDBJ databases">
        <authorList>
            <person name="Chen Y.-H."/>
        </authorList>
    </citation>
    <scope>NUCLEOTIDE SEQUENCE [LARGE SCALE GENOMIC DNA]</scope>
</reference>
<dbReference type="Proteomes" id="UP000046176">
    <property type="component" value="Unassembled WGS sequence"/>
</dbReference>
<sequence length="32" mass="3253">MATVDRIIHALFLLVAAGLATYGPGPLPLGGF</sequence>
<protein>
    <submittedName>
        <fullName evidence="1">Uncharacterized protein</fullName>
    </submittedName>
</protein>
<gene>
    <name evidence="1" type="ORF">NGAL_HAMBI1145_09650</name>
</gene>
<accession>A0A0T7FAX7</accession>
<evidence type="ECO:0000313" key="1">
    <source>
        <dbReference type="EMBL" id="CDZ32194.1"/>
    </source>
</evidence>